<dbReference type="OMA" id="WIPRYED"/>
<dbReference type="GO" id="GO:0046872">
    <property type="term" value="F:metal ion binding"/>
    <property type="evidence" value="ECO:0007669"/>
    <property type="project" value="UniProtKB-KW"/>
</dbReference>
<keyword evidence="1" id="KW-0862">Zinc</keyword>
<dbReference type="GO" id="GO:0004222">
    <property type="term" value="F:metalloendopeptidase activity"/>
    <property type="evidence" value="ECO:0007669"/>
    <property type="project" value="UniProtKB-UniRule"/>
</dbReference>
<dbReference type="GO" id="GO:0006508">
    <property type="term" value="P:proteolysis"/>
    <property type="evidence" value="ECO:0007669"/>
    <property type="project" value="UniProtKB-KW"/>
</dbReference>
<dbReference type="SUPFAM" id="SSF55486">
    <property type="entry name" value="Metalloproteases ('zincins'), catalytic domain"/>
    <property type="match status" value="2"/>
</dbReference>
<dbReference type="InterPro" id="IPR001506">
    <property type="entry name" value="Peptidase_M12A"/>
</dbReference>
<feature type="domain" description="Peptidase M12A" evidence="2">
    <location>
        <begin position="152"/>
        <end position="188"/>
    </location>
</feature>
<keyword evidence="1" id="KW-0378">Hydrolase</keyword>
<dbReference type="EMBL" id="NRDI02000012">
    <property type="protein sequence ID" value="KAI1511965.1"/>
    <property type="molecule type" value="Genomic_DNA"/>
</dbReference>
<evidence type="ECO:0000313" key="3">
    <source>
        <dbReference type="EMBL" id="KAI1511965.1"/>
    </source>
</evidence>
<sequence length="371" mass="41027">MFDPSSLHTRSMTYLKFAVARPWPLRDGPTGPIRPIRYCYANKEAQEELSCLLMAGFDVWARALGFPHSHTVGHNLCWKSIVLRTTSGTPPFYSPFCYLDDYKNHEDPGTWNPVVADDALVVHLTEGTPAATVGWQPGEKEGRHKLLLPKTIGVTRVAHEIGHVLGLLHEHARFDRDDFITYQCTNLKGYSQAVNAATDAGFELAYAILRLCSEKDFALQFDFIGAEYTKNDAYSNFDTGIFDEGDFDLGSIMMYPSSANTEDERCWTESRKDLCVLMAGTELKMWPIMPAQAPSRGDVEFVKKYYPYIGLPASSSMSSSTLDDAATATATAAATTAVSDQPTTSAAVVQVAEQKVKRGPQSAVRVHRIFS</sequence>
<dbReference type="Gene3D" id="3.40.390.10">
    <property type="entry name" value="Collagenase (Catalytic Domain)"/>
    <property type="match status" value="1"/>
</dbReference>
<dbReference type="OrthoDB" id="291007at2759"/>
<organism evidence="3 4">
    <name type="scientific">Pyrenophora tritici-repentis</name>
    <dbReference type="NCBI Taxonomy" id="45151"/>
    <lineage>
        <taxon>Eukaryota</taxon>
        <taxon>Fungi</taxon>
        <taxon>Dikarya</taxon>
        <taxon>Ascomycota</taxon>
        <taxon>Pezizomycotina</taxon>
        <taxon>Dothideomycetes</taxon>
        <taxon>Pleosporomycetidae</taxon>
        <taxon>Pleosporales</taxon>
        <taxon>Pleosporineae</taxon>
        <taxon>Pleosporaceae</taxon>
        <taxon>Pyrenophora</taxon>
    </lineage>
</organism>
<gene>
    <name evidence="3" type="ORF">Ptr86124_008805</name>
</gene>
<keyword evidence="1" id="KW-0479">Metal-binding</keyword>
<dbReference type="Proteomes" id="UP000249757">
    <property type="component" value="Unassembled WGS sequence"/>
</dbReference>
<comment type="caution">
    <text evidence="3">The sequence shown here is derived from an EMBL/GenBank/DDBJ whole genome shotgun (WGS) entry which is preliminary data.</text>
</comment>
<comment type="cofactor">
    <cofactor evidence="1">
        <name>Zn(2+)</name>
        <dbReference type="ChEBI" id="CHEBI:29105"/>
    </cofactor>
    <text evidence="1">Binds 1 zinc ion per subunit.</text>
</comment>
<evidence type="ECO:0000313" key="4">
    <source>
        <dbReference type="Proteomes" id="UP000249757"/>
    </source>
</evidence>
<keyword evidence="4" id="KW-1185">Reference proteome</keyword>
<proteinExistence type="predicted"/>
<dbReference type="PRINTS" id="PR00480">
    <property type="entry name" value="ASTACIN"/>
</dbReference>
<evidence type="ECO:0000259" key="2">
    <source>
        <dbReference type="Pfam" id="PF01400"/>
    </source>
</evidence>
<dbReference type="AlphaFoldDB" id="A0A922NB41"/>
<reference evidence="4" key="1">
    <citation type="journal article" date="2022" name="Microb. Genom.">
        <title>A global pangenome for the wheat fungal pathogen Pyrenophora tritici-repentis and prediction of effector protein structural homology.</title>
        <authorList>
            <person name="Moolhuijzen P.M."/>
            <person name="See P.T."/>
            <person name="Shi G."/>
            <person name="Powell H.R."/>
            <person name="Cockram J."/>
            <person name="Jorgensen L.N."/>
            <person name="Benslimane H."/>
            <person name="Strelkov S.E."/>
            <person name="Turner J."/>
            <person name="Liu Z."/>
            <person name="Moffat C.S."/>
        </authorList>
    </citation>
    <scope>NUCLEOTIDE SEQUENCE [LARGE SCALE GENOMIC DNA]</scope>
</reference>
<dbReference type="Pfam" id="PF01400">
    <property type="entry name" value="Astacin"/>
    <property type="match status" value="1"/>
</dbReference>
<protein>
    <recommendedName>
        <fullName evidence="1">Metalloendopeptidase</fullName>
        <ecNumber evidence="1">3.4.24.-</ecNumber>
    </recommendedName>
</protein>
<keyword evidence="1" id="KW-0482">Metalloprotease</keyword>
<dbReference type="PANTHER" id="PTHR10127">
    <property type="entry name" value="DISCOIDIN, CUB, EGF, LAMININ , AND ZINC METALLOPROTEASE DOMAIN CONTAINING"/>
    <property type="match status" value="1"/>
</dbReference>
<evidence type="ECO:0000256" key="1">
    <source>
        <dbReference type="RuleBase" id="RU361183"/>
    </source>
</evidence>
<name>A0A922NB41_9PLEO</name>
<keyword evidence="1" id="KW-0645">Protease</keyword>
<accession>A0A922NB41</accession>
<dbReference type="EC" id="3.4.24.-" evidence="1"/>
<dbReference type="InterPro" id="IPR024079">
    <property type="entry name" value="MetalloPept_cat_dom_sf"/>
</dbReference>
<dbReference type="PANTHER" id="PTHR10127:SF850">
    <property type="entry name" value="METALLOENDOPEPTIDASE"/>
    <property type="match status" value="1"/>
</dbReference>